<proteinExistence type="predicted"/>
<dbReference type="EMBL" id="JANBPW010000210">
    <property type="protein sequence ID" value="KAJ1950403.1"/>
    <property type="molecule type" value="Genomic_DNA"/>
</dbReference>
<reference evidence="1" key="1">
    <citation type="submission" date="2022-07" db="EMBL/GenBank/DDBJ databases">
        <title>Phylogenomic reconstructions and comparative analyses of Kickxellomycotina fungi.</title>
        <authorList>
            <person name="Reynolds N.K."/>
            <person name="Stajich J.E."/>
            <person name="Barry K."/>
            <person name="Grigoriev I.V."/>
            <person name="Crous P."/>
            <person name="Smith M.E."/>
        </authorList>
    </citation>
    <scope>NUCLEOTIDE SEQUENCE</scope>
    <source>
        <strain evidence="1">NRRL 5244</strain>
    </source>
</reference>
<accession>A0ACC1JG73</accession>
<name>A0ACC1JG73_9FUNG</name>
<evidence type="ECO:0000313" key="2">
    <source>
        <dbReference type="Proteomes" id="UP001150603"/>
    </source>
</evidence>
<protein>
    <submittedName>
        <fullName evidence="1">Uncharacterized protein</fullName>
    </submittedName>
</protein>
<evidence type="ECO:0000313" key="1">
    <source>
        <dbReference type="EMBL" id="KAJ1950403.1"/>
    </source>
</evidence>
<dbReference type="Proteomes" id="UP001150603">
    <property type="component" value="Unassembled WGS sequence"/>
</dbReference>
<feature type="non-terminal residue" evidence="1">
    <location>
        <position position="1"/>
    </location>
</feature>
<organism evidence="1 2">
    <name type="scientific">Linderina macrospora</name>
    <dbReference type="NCBI Taxonomy" id="4868"/>
    <lineage>
        <taxon>Eukaryota</taxon>
        <taxon>Fungi</taxon>
        <taxon>Fungi incertae sedis</taxon>
        <taxon>Zoopagomycota</taxon>
        <taxon>Kickxellomycotina</taxon>
        <taxon>Kickxellomycetes</taxon>
        <taxon>Kickxellales</taxon>
        <taxon>Kickxellaceae</taxon>
        <taxon>Linderina</taxon>
    </lineage>
</organism>
<sequence>SERSFIAKNADVKTSILVQKSYAKRSVAVGNTSDEPVSYLRQRAGMVAAQQQPQQPAAAAPVLDRRQLLDVAAKLLTRINTLYLQKLKEENSKAAVHDHDASADDEEEEDDDLADLENELSAMGLNDDAPEKEEVASGQQQIMDRLAKLSLAPSQVNA</sequence>
<keyword evidence="2" id="KW-1185">Reference proteome</keyword>
<comment type="caution">
    <text evidence="1">The sequence shown here is derived from an EMBL/GenBank/DDBJ whole genome shotgun (WGS) entry which is preliminary data.</text>
</comment>
<gene>
    <name evidence="1" type="ORF">FBU59_000698</name>
</gene>